<sequence length="222" mass="25571">KTNEINRLNIEGYVLNASYCRETFVRGGVMILSKEGLYWRQVVLPLEIQLAEEKVFEFCAVRYKFCNFHFIVVGVYRSPNSDPFMFLDRLSVLIDFLLKKSKFVIVGGDININVLVKSREHNELCNMLKSHGMRYLVKFPTRVCDTTATCLDNFMTNIPDNKISIEGIISNLSDHDAQILSLDINSASPKNKPNQNVTCHTRCFSENNKKLFVDMLSKEDWL</sequence>
<dbReference type="InterPro" id="IPR036691">
    <property type="entry name" value="Endo/exonu/phosph_ase_sf"/>
</dbReference>
<proteinExistence type="predicted"/>
<organism evidence="1">
    <name type="scientific">Cuerna arida</name>
    <dbReference type="NCBI Taxonomy" id="1464854"/>
    <lineage>
        <taxon>Eukaryota</taxon>
        <taxon>Metazoa</taxon>
        <taxon>Ecdysozoa</taxon>
        <taxon>Arthropoda</taxon>
        <taxon>Hexapoda</taxon>
        <taxon>Insecta</taxon>
        <taxon>Pterygota</taxon>
        <taxon>Neoptera</taxon>
        <taxon>Paraneoptera</taxon>
        <taxon>Hemiptera</taxon>
        <taxon>Auchenorrhyncha</taxon>
        <taxon>Membracoidea</taxon>
        <taxon>Cicadellidae</taxon>
        <taxon>Cicadellinae</taxon>
        <taxon>Proconiini</taxon>
        <taxon>Cuerna</taxon>
    </lineage>
</organism>
<dbReference type="PANTHER" id="PTHR33776">
    <property type="entry name" value="ENDO/EXONUCLEASE/PHOSPHATASE DOMAIN-CONTAINING PROTEIN"/>
    <property type="match status" value="1"/>
</dbReference>
<dbReference type="SUPFAM" id="SSF56219">
    <property type="entry name" value="DNase I-like"/>
    <property type="match status" value="1"/>
</dbReference>
<dbReference type="EMBL" id="GECZ01020663">
    <property type="protein sequence ID" value="JAS49106.1"/>
    <property type="molecule type" value="Transcribed_RNA"/>
</dbReference>
<dbReference type="Gene3D" id="3.60.10.10">
    <property type="entry name" value="Endonuclease/exonuclease/phosphatase"/>
    <property type="match status" value="1"/>
</dbReference>
<dbReference type="AlphaFoldDB" id="A0A1B6FFX2"/>
<name>A0A1B6FFX2_9HEMI</name>
<feature type="non-terminal residue" evidence="1">
    <location>
        <position position="222"/>
    </location>
</feature>
<evidence type="ECO:0000313" key="1">
    <source>
        <dbReference type="EMBL" id="JAS49106.1"/>
    </source>
</evidence>
<dbReference type="PANTHER" id="PTHR33776:SF4">
    <property type="entry name" value="ENDONUCLEASE_EXONUCLEASE_PHOSPHATASE DOMAIN-CONTAINING PROTEIN"/>
    <property type="match status" value="1"/>
</dbReference>
<reference evidence="1" key="1">
    <citation type="submission" date="2015-11" db="EMBL/GenBank/DDBJ databases">
        <title>De novo transcriptome assembly of four potential Pierce s Disease insect vectors from Arizona vineyards.</title>
        <authorList>
            <person name="Tassone E.E."/>
        </authorList>
    </citation>
    <scope>NUCLEOTIDE SEQUENCE</scope>
</reference>
<gene>
    <name evidence="1" type="ORF">g.1880</name>
</gene>
<feature type="non-terminal residue" evidence="1">
    <location>
        <position position="1"/>
    </location>
</feature>
<protein>
    <recommendedName>
        <fullName evidence="2">Endonuclease/exonuclease/phosphatase domain-containing protein</fullName>
    </recommendedName>
</protein>
<accession>A0A1B6FFX2</accession>
<evidence type="ECO:0008006" key="2">
    <source>
        <dbReference type="Google" id="ProtNLM"/>
    </source>
</evidence>